<keyword evidence="2" id="KW-1185">Reference proteome</keyword>
<evidence type="ECO:0000313" key="2">
    <source>
        <dbReference type="Proteomes" id="UP001054945"/>
    </source>
</evidence>
<proteinExistence type="predicted"/>
<comment type="caution">
    <text evidence="1">The sequence shown here is derived from an EMBL/GenBank/DDBJ whole genome shotgun (WGS) entry which is preliminary data.</text>
</comment>
<evidence type="ECO:0000313" key="1">
    <source>
        <dbReference type="EMBL" id="GIX85902.1"/>
    </source>
</evidence>
<protein>
    <submittedName>
        <fullName evidence="1">Uncharacterized protein</fullName>
    </submittedName>
</protein>
<dbReference type="AlphaFoldDB" id="A0AAV4NRZ9"/>
<gene>
    <name evidence="1" type="ORF">CEXT_245991</name>
</gene>
<reference evidence="1 2" key="1">
    <citation type="submission" date="2021-06" db="EMBL/GenBank/DDBJ databases">
        <title>Caerostris extrusa draft genome.</title>
        <authorList>
            <person name="Kono N."/>
            <person name="Arakawa K."/>
        </authorList>
    </citation>
    <scope>NUCLEOTIDE SEQUENCE [LARGE SCALE GENOMIC DNA]</scope>
</reference>
<organism evidence="1 2">
    <name type="scientific">Caerostris extrusa</name>
    <name type="common">Bark spider</name>
    <name type="synonym">Caerostris bankana</name>
    <dbReference type="NCBI Taxonomy" id="172846"/>
    <lineage>
        <taxon>Eukaryota</taxon>
        <taxon>Metazoa</taxon>
        <taxon>Ecdysozoa</taxon>
        <taxon>Arthropoda</taxon>
        <taxon>Chelicerata</taxon>
        <taxon>Arachnida</taxon>
        <taxon>Araneae</taxon>
        <taxon>Araneomorphae</taxon>
        <taxon>Entelegynae</taxon>
        <taxon>Araneoidea</taxon>
        <taxon>Araneidae</taxon>
        <taxon>Caerostris</taxon>
    </lineage>
</organism>
<dbReference type="EMBL" id="BPLR01021105">
    <property type="protein sequence ID" value="GIX85902.1"/>
    <property type="molecule type" value="Genomic_DNA"/>
</dbReference>
<accession>A0AAV4NRZ9</accession>
<name>A0AAV4NRZ9_CAEEX</name>
<dbReference type="Proteomes" id="UP001054945">
    <property type="component" value="Unassembled WGS sequence"/>
</dbReference>
<sequence>MFTFPSKDTLECFILLPETSLIAPLHLIPLRKRGNLSDRPGAFFCLCFKRLDPLGKLDTLGCLRNESFKIFFWGEGAIFLSFVLPFLRENVFVLAETYFV</sequence>